<dbReference type="InterPro" id="IPR000160">
    <property type="entry name" value="GGDEF_dom"/>
</dbReference>
<reference evidence="3 4" key="1">
    <citation type="journal article" date="2020" name="mSystems">
        <title>Defining Genomic and Predicted Metabolic Features of the Acetobacterium Genus.</title>
        <authorList>
            <person name="Ross D.E."/>
            <person name="Marshall C.W."/>
            <person name="Gulliver D."/>
            <person name="May H.D."/>
            <person name="Norman R.S."/>
        </authorList>
    </citation>
    <scope>NUCLEOTIDE SEQUENCE [LARGE SCALE GENOMIC DNA]</scope>
    <source>
        <strain evidence="3 4">DSM 4132</strain>
    </source>
</reference>
<evidence type="ECO:0000313" key="4">
    <source>
        <dbReference type="Proteomes" id="UP000622405"/>
    </source>
</evidence>
<dbReference type="InterPro" id="IPR029787">
    <property type="entry name" value="Nucleotide_cyclase"/>
</dbReference>
<dbReference type="SUPFAM" id="SSF55073">
    <property type="entry name" value="Nucleotide cyclase"/>
    <property type="match status" value="1"/>
</dbReference>
<evidence type="ECO:0000259" key="2">
    <source>
        <dbReference type="PROSITE" id="PS50887"/>
    </source>
</evidence>
<accession>A0ABR6YZN6</accession>
<feature type="transmembrane region" description="Helical" evidence="1">
    <location>
        <begin position="52"/>
        <end position="77"/>
    </location>
</feature>
<dbReference type="InterPro" id="IPR050469">
    <property type="entry name" value="Diguanylate_Cyclase"/>
</dbReference>
<dbReference type="Proteomes" id="UP000622405">
    <property type="component" value="Unassembled WGS sequence"/>
</dbReference>
<name>A0ABR6YZN6_9FIRM</name>
<dbReference type="Pfam" id="PF00990">
    <property type="entry name" value="GGDEF"/>
    <property type="match status" value="1"/>
</dbReference>
<organism evidence="3 4">
    <name type="scientific">Acetobacterium malicum</name>
    <dbReference type="NCBI Taxonomy" id="52692"/>
    <lineage>
        <taxon>Bacteria</taxon>
        <taxon>Bacillati</taxon>
        <taxon>Bacillota</taxon>
        <taxon>Clostridia</taxon>
        <taxon>Eubacteriales</taxon>
        <taxon>Eubacteriaceae</taxon>
        <taxon>Acetobacterium</taxon>
    </lineage>
</organism>
<proteinExistence type="predicted"/>
<keyword evidence="4" id="KW-1185">Reference proteome</keyword>
<dbReference type="NCBIfam" id="TIGR00254">
    <property type="entry name" value="GGDEF"/>
    <property type="match status" value="1"/>
</dbReference>
<feature type="transmembrane region" description="Helical" evidence="1">
    <location>
        <begin position="134"/>
        <end position="152"/>
    </location>
</feature>
<feature type="transmembrane region" description="Helical" evidence="1">
    <location>
        <begin position="158"/>
        <end position="179"/>
    </location>
</feature>
<dbReference type="EMBL" id="WJBE01000015">
    <property type="protein sequence ID" value="MBC3900725.1"/>
    <property type="molecule type" value="Genomic_DNA"/>
</dbReference>
<dbReference type="Gene3D" id="3.30.70.270">
    <property type="match status" value="1"/>
</dbReference>
<dbReference type="RefSeq" id="WP_186894888.1">
    <property type="nucleotide sequence ID" value="NZ_WJBE01000015.1"/>
</dbReference>
<sequence>MHQLLNINNELHEKWRKIMFRTCVIIGIIIFIAEILIFIFNKHSQTFSPTIIRYLLLYLVLPSVLNLIFILGAYFMLKTEKTSEKTKNHMVAILFFLICACVQCFHHTFPPILCVPCIAVFMTIIFADLKLTRLVFGLSYISLILAFQIASFEGDRDVKAIFLDCIVAGIMIFCSYLGAKVLTRYTNEQAQSIHNSYLKQMELIQEAKTEPLTGLLNRRAMVDILGQAVYQEGVTRTPLILAVIDLDDFKLINDSYGHSKGDEVLVTLADILSQNTPGNENVFRYGGEEFVLLFSGHPIAAVVEMIDKMHQEFREHHFDFLKGSQITFSCGIAEYANSGWSTSEFFEKADQALYLAKSEGKNQNQIYEKRLEEHKLTQCHAFG</sequence>
<dbReference type="PROSITE" id="PS50887">
    <property type="entry name" value="GGDEF"/>
    <property type="match status" value="1"/>
</dbReference>
<comment type="caution">
    <text evidence="3">The sequence shown here is derived from an EMBL/GenBank/DDBJ whole genome shotgun (WGS) entry which is preliminary data.</text>
</comment>
<evidence type="ECO:0000256" key="1">
    <source>
        <dbReference type="SAM" id="Phobius"/>
    </source>
</evidence>
<dbReference type="PANTHER" id="PTHR45138:SF24">
    <property type="entry name" value="DIGUANYLATE CYCLASE DGCC-RELATED"/>
    <property type="match status" value="1"/>
</dbReference>
<feature type="domain" description="GGDEF" evidence="2">
    <location>
        <begin position="237"/>
        <end position="369"/>
    </location>
</feature>
<feature type="transmembrane region" description="Helical" evidence="1">
    <location>
        <begin position="112"/>
        <end position="129"/>
    </location>
</feature>
<keyword evidence="1" id="KW-0812">Transmembrane</keyword>
<dbReference type="SMART" id="SM00267">
    <property type="entry name" value="GGDEF"/>
    <property type="match status" value="1"/>
</dbReference>
<evidence type="ECO:0000313" key="3">
    <source>
        <dbReference type="EMBL" id="MBC3900725.1"/>
    </source>
</evidence>
<gene>
    <name evidence="3" type="ORF">GH811_13980</name>
</gene>
<dbReference type="CDD" id="cd01949">
    <property type="entry name" value="GGDEF"/>
    <property type="match status" value="1"/>
</dbReference>
<feature type="transmembrane region" description="Helical" evidence="1">
    <location>
        <begin position="20"/>
        <end position="40"/>
    </location>
</feature>
<dbReference type="InterPro" id="IPR043128">
    <property type="entry name" value="Rev_trsase/Diguanyl_cyclase"/>
</dbReference>
<protein>
    <submittedName>
        <fullName evidence="3">Diguanylate cyclase</fullName>
    </submittedName>
</protein>
<keyword evidence="1" id="KW-1133">Transmembrane helix</keyword>
<dbReference type="PANTHER" id="PTHR45138">
    <property type="entry name" value="REGULATORY COMPONENTS OF SENSORY TRANSDUCTION SYSTEM"/>
    <property type="match status" value="1"/>
</dbReference>
<keyword evidence="1" id="KW-0472">Membrane</keyword>